<protein>
    <submittedName>
        <fullName evidence="1">Uncharacterized protein</fullName>
    </submittedName>
</protein>
<evidence type="ECO:0000313" key="1">
    <source>
        <dbReference type="EMBL" id="KAL3597264.1"/>
    </source>
</evidence>
<sequence>MSARNATPVISPDRQQTPQNDNNAIEQEAEEEGKAAAVLKNPSYMDREGPPLDDCCPICFGTFDVPCKANCGHWYCGSCILQYWKYSGPSSRCKCPMCSSRISNLTPEASLHGQQEQEVVKVLEDVRRYNHVFVGGVRGLARKVHVVPFLFKRMLEEMMDPDGHNFFLYEKLMRMFAIFLAILYISSPFDFIPLGRIGVVRLFEYMSMLLAVTLRLAGIFRRRRLNQRVRDLAAAPLEMSKEMCTEILGTESTESWSKEGESHYVSRERKERLSKTRSNPSVAYKNHSSPSAGRIPPLLGSISCPCSIRLIPRREGGRLILEAVPCLPYVKAEKNDGGQALEAFPSFPSMTMKSKKHVTKRKLARIGTRFQQLLFMNFDIFCQQLIGSVLWNFSDYVFLIPFWVLKLEIYSRQVNYQAIAYEDKIFPAKDVYSLGDLRDDGNVENLPRLKILSIYIPNHCVVVDTKWILAGGLGMLSISGETLETVYPFRTMVFNNMTSELLTEVDLTDAYLPHPHKIEEEEEEEEAETFMGPPSKNVRTISQEAFDELVKENIEDLGLDPTEALEDAIQTLTLQGVDLSGIVTCVPGEGSVMENPVIKCLERLKELGFDDDDLDEMVGLLDELVGLFTGVEGSGNVAIGVRNGGLELVCSICSNIPIVSEKVLVSALKTLALLIHDVQSTEMFRSSDGPKMVVGILKDGSESLEVMNAGFAVVAAAATGNEVVKELFIELKIDELILEVLNKQSKGISQGLYDSIRVLLTPDDNRVVASQVYGYARRFAKIGIAIALVESLRSGLTSPSLVSASVALKAVAVNDEICKSIAESGGIDIIFKCIDDSGEHGNKIVARACCSLLSKLAGSDSNKSAIVEKEGMNKLIQLAARFSDDPSVLQEVMSIFTVLCLRSPDNAARAMEAGAGDLAIQAMEKFSNVQQLQRSSCLMIRNLVARNPENRQVFFSTLSFCLVAYHQAGFNFFFFFHVASLA</sequence>
<name>A0ACC4CI63_POPAL</name>
<gene>
    <name evidence="1" type="ORF">D5086_008901</name>
</gene>
<dbReference type="EMBL" id="RCHU02000004">
    <property type="protein sequence ID" value="KAL3597264.1"/>
    <property type="molecule type" value="Genomic_DNA"/>
</dbReference>
<evidence type="ECO:0000313" key="2">
    <source>
        <dbReference type="Proteomes" id="UP000309997"/>
    </source>
</evidence>
<organism evidence="1 2">
    <name type="scientific">Populus alba</name>
    <name type="common">White poplar</name>
    <dbReference type="NCBI Taxonomy" id="43335"/>
    <lineage>
        <taxon>Eukaryota</taxon>
        <taxon>Viridiplantae</taxon>
        <taxon>Streptophyta</taxon>
        <taxon>Embryophyta</taxon>
        <taxon>Tracheophyta</taxon>
        <taxon>Spermatophyta</taxon>
        <taxon>Magnoliopsida</taxon>
        <taxon>eudicotyledons</taxon>
        <taxon>Gunneridae</taxon>
        <taxon>Pentapetalae</taxon>
        <taxon>rosids</taxon>
        <taxon>fabids</taxon>
        <taxon>Malpighiales</taxon>
        <taxon>Salicaceae</taxon>
        <taxon>Saliceae</taxon>
        <taxon>Populus</taxon>
    </lineage>
</organism>
<dbReference type="Proteomes" id="UP000309997">
    <property type="component" value="Unassembled WGS sequence"/>
</dbReference>
<proteinExistence type="predicted"/>
<keyword evidence="2" id="KW-1185">Reference proteome</keyword>
<reference evidence="1 2" key="1">
    <citation type="journal article" date="2024" name="Plant Biotechnol. J.">
        <title>Genome and CRISPR/Cas9 system of a widespread forest tree (Populus alba) in the world.</title>
        <authorList>
            <person name="Liu Y.J."/>
            <person name="Jiang P.F."/>
            <person name="Han X.M."/>
            <person name="Li X.Y."/>
            <person name="Wang H.M."/>
            <person name="Wang Y.J."/>
            <person name="Wang X.X."/>
            <person name="Zeng Q.Y."/>
        </authorList>
    </citation>
    <scope>NUCLEOTIDE SEQUENCE [LARGE SCALE GENOMIC DNA]</scope>
    <source>
        <strain evidence="2">cv. PAL-ZL1</strain>
    </source>
</reference>
<comment type="caution">
    <text evidence="1">The sequence shown here is derived from an EMBL/GenBank/DDBJ whole genome shotgun (WGS) entry which is preliminary data.</text>
</comment>
<accession>A0ACC4CI63</accession>